<dbReference type="EMBL" id="FOSR01000023">
    <property type="protein sequence ID" value="SFL26855.1"/>
    <property type="molecule type" value="Genomic_DNA"/>
</dbReference>
<gene>
    <name evidence="3" type="ORF">SAMN05192579_1233</name>
</gene>
<feature type="transmembrane region" description="Helical" evidence="1">
    <location>
        <begin position="789"/>
        <end position="813"/>
    </location>
</feature>
<feature type="transmembrane region" description="Helical" evidence="1">
    <location>
        <begin position="825"/>
        <end position="843"/>
    </location>
</feature>
<keyword evidence="1" id="KW-0812">Transmembrane</keyword>
<evidence type="ECO:0000259" key="2">
    <source>
        <dbReference type="Pfam" id="PF20249"/>
    </source>
</evidence>
<keyword evidence="1" id="KW-1133">Transmembrane helix</keyword>
<dbReference type="NCBIfam" id="NF041559">
    <property type="entry name" value="BTH_I2691_fam"/>
    <property type="match status" value="1"/>
</dbReference>
<evidence type="ECO:0000256" key="1">
    <source>
        <dbReference type="SAM" id="Phobius"/>
    </source>
</evidence>
<name>A0A1I4G9Y7_9GAMM</name>
<feature type="domain" description="Toxin VasX N-terminal region" evidence="2">
    <location>
        <begin position="26"/>
        <end position="198"/>
    </location>
</feature>
<dbReference type="Proteomes" id="UP000198725">
    <property type="component" value="Unassembled WGS sequence"/>
</dbReference>
<keyword evidence="1" id="KW-0472">Membrane</keyword>
<evidence type="ECO:0000313" key="4">
    <source>
        <dbReference type="Proteomes" id="UP000198725"/>
    </source>
</evidence>
<protein>
    <recommendedName>
        <fullName evidence="2">Toxin VasX N-terminal region domain-containing protein</fullName>
    </recommendedName>
</protein>
<reference evidence="4" key="1">
    <citation type="submission" date="2016-10" db="EMBL/GenBank/DDBJ databases">
        <authorList>
            <person name="Varghese N."/>
            <person name="Submissions S."/>
        </authorList>
    </citation>
    <scope>NUCLEOTIDE SEQUENCE [LARGE SCALE GENOMIC DNA]</scope>
    <source>
        <strain evidence="4">MO64</strain>
    </source>
</reference>
<feature type="transmembrane region" description="Helical" evidence="1">
    <location>
        <begin position="863"/>
        <end position="885"/>
    </location>
</feature>
<dbReference type="InterPro" id="IPR048126">
    <property type="entry name" value="Toxin_VasX"/>
</dbReference>
<dbReference type="Pfam" id="PF20249">
    <property type="entry name" value="VasX_N"/>
    <property type="match status" value="1"/>
</dbReference>
<dbReference type="AlphaFoldDB" id="A0A1I4G9Y7"/>
<proteinExistence type="predicted"/>
<accession>A0A1I4G9Y7</accession>
<dbReference type="InterPro" id="IPR046864">
    <property type="entry name" value="VasX_N"/>
</dbReference>
<dbReference type="RefSeq" id="WP_092705241.1">
    <property type="nucleotide sequence ID" value="NZ_FOSR01000023.1"/>
</dbReference>
<keyword evidence="4" id="KW-1185">Reference proteome</keyword>
<evidence type="ECO:0000313" key="3">
    <source>
        <dbReference type="EMBL" id="SFL26855.1"/>
    </source>
</evidence>
<dbReference type="CDD" id="cd20707">
    <property type="entry name" value="MIX_III"/>
    <property type="match status" value="1"/>
</dbReference>
<organism evidence="3 4">
    <name type="scientific">Rhodanobacter glycinis</name>
    <dbReference type="NCBI Taxonomy" id="582702"/>
    <lineage>
        <taxon>Bacteria</taxon>
        <taxon>Pseudomonadati</taxon>
        <taxon>Pseudomonadota</taxon>
        <taxon>Gammaproteobacteria</taxon>
        <taxon>Lysobacterales</taxon>
        <taxon>Rhodanobacteraceae</taxon>
        <taxon>Rhodanobacter</taxon>
    </lineage>
</organism>
<sequence>MADGQGYSGNAQKSAAGATVCSAGGCPDCIKQGLPVLLAIPTLADKSYAQGVKGTIAPLLKGIADPVLTQSGYVMRTLREGYVMAWYEKPPKGMAHEKGWTIAKVHSGGYLTQTSFAALGMGESAKPSTSAAMDIPFTCSRTAGYASALLFVIPRAGEAGKVWVAFSNHPWSPGVRKDYAADKGGIRTKGMTCIDATAGTCKRSAPLTVDNLQTGVVDFASDFQTKYVEGNPYPLRLPESILGVLKPLVQSMTFLRAAADQTFRPETAPDVYAEAKKAIGEQGKLTISNAMIVGLADPEGCTTTAAQRRITLCNTAAEWVATFKDDNGVANGAWRLQSALTVKGLLDIFDQQAQTHLAQEAKYDANLRGQTCTQAEFAKLKASGKLPPDATLERVPEFDTPMAMGRGTPTGWHEVISFPAEWAINTQRDRLKEQVTKRLTGNAKGKNWQGFLADYESKVKADRATLVEVEKDHRAWLESALFNQLHASNFSDSEPRDGVPYARCVNNCLMGGPITKNALAWWAPFLASDPAAKNNLLVRAMLGNQQAFFDWFKSKDTHATAWDEAKGLLDVVSEARKHGGQASHQEAEGIAQSLLGTSGALAARMDAARQLDSTLRGQLKRLGLGLIAKSESDLFLYRIKAPLGAAGRLWRNMASTAEVTLAKTVERGGRKVKSLVMGGVMALELQGSPSAADKLAEVYLWSRGKLKVNVGKLNGKFQLSSTEVLGERQTPFAIGLTEETAATVAKNSMRLLRSAGSGVLSAGSGFLQALVLGDAWEQFEHGTKDDQQAAAVTLLTSGIGMSAAFAEITGAFAKQFEKEALEKGLKMFAARASAVGTAIGAVQSFYEFGGALRHGDDDAAAGYFVQGTFFLLAAASGLMTANAIAAGTEMTAVAFGLSWTGIGLIFVALGALTGLVILLLKDTPLESWAAQCIWGKPGDKYSGLAQEQDALNKVMLGAEVDFSYGAFSQGTFLSNLITNMGASQYNQAAALSGQPSMAQTLEARLCLMLPKVVKTSLPWLLQIHAARQGHGVVEVARWGSAVPPSMDGDSAALGLYDASHKEEEVAGNDKVVSLVLSVRLDEFQYRNAYATVRVADGATSSKELLSGDGVYVIDEQHLTG</sequence>
<feature type="transmembrane region" description="Helical" evidence="1">
    <location>
        <begin position="897"/>
        <end position="920"/>
    </location>
</feature>